<evidence type="ECO:0000313" key="6">
    <source>
        <dbReference type="Proteomes" id="UP001206890"/>
    </source>
</evidence>
<evidence type="ECO:0000313" key="7">
    <source>
        <dbReference type="Proteomes" id="UP001560293"/>
    </source>
</evidence>
<dbReference type="Proteomes" id="UP001206890">
    <property type="component" value="Unassembled WGS sequence"/>
</dbReference>
<keyword evidence="1" id="KW-0238">DNA-binding</keyword>
<dbReference type="GO" id="GO:0000976">
    <property type="term" value="F:transcription cis-regulatory region binding"/>
    <property type="evidence" value="ECO:0007669"/>
    <property type="project" value="TreeGrafter"/>
</dbReference>
<dbReference type="EMBL" id="JBFTEZ010000002">
    <property type="protein sequence ID" value="MEX6463178.1"/>
    <property type="molecule type" value="Genomic_DNA"/>
</dbReference>
<dbReference type="PANTHER" id="PTHR30055:SF235">
    <property type="entry name" value="TRANSCRIPTIONAL REGULATORY PROTEIN"/>
    <property type="match status" value="1"/>
</dbReference>
<proteinExistence type="predicted"/>
<evidence type="ECO:0000256" key="1">
    <source>
        <dbReference type="ARBA" id="ARBA00023125"/>
    </source>
</evidence>
<feature type="domain" description="HTH tetR-type" evidence="3">
    <location>
        <begin position="28"/>
        <end position="72"/>
    </location>
</feature>
<organism evidence="4 6">
    <name type="scientific">Dietzia cinnamea</name>
    <dbReference type="NCBI Taxonomy" id="321318"/>
    <lineage>
        <taxon>Bacteria</taxon>
        <taxon>Bacillati</taxon>
        <taxon>Actinomycetota</taxon>
        <taxon>Actinomycetes</taxon>
        <taxon>Mycobacteriales</taxon>
        <taxon>Dietziaceae</taxon>
        <taxon>Dietzia</taxon>
    </lineage>
</organism>
<dbReference type="Proteomes" id="UP001560293">
    <property type="component" value="Unassembled WGS sequence"/>
</dbReference>
<feature type="region of interest" description="Disordered" evidence="2">
    <location>
        <begin position="1"/>
        <end position="20"/>
    </location>
</feature>
<reference evidence="5" key="3">
    <citation type="submission" date="2024-07" db="EMBL/GenBank/DDBJ databases">
        <authorList>
            <person name="Wildschutte H."/>
        </authorList>
    </citation>
    <scope>NUCLEOTIDE SEQUENCE</scope>
    <source>
        <strain evidence="5">N60</strain>
    </source>
</reference>
<keyword evidence="7" id="KW-1185">Reference proteome</keyword>
<dbReference type="PANTHER" id="PTHR30055">
    <property type="entry name" value="HTH-TYPE TRANSCRIPTIONAL REGULATOR RUTR"/>
    <property type="match status" value="1"/>
</dbReference>
<dbReference type="RefSeq" id="WP_061229907.1">
    <property type="nucleotide sequence ID" value="NZ_JALXRO010000029.1"/>
</dbReference>
<evidence type="ECO:0000256" key="2">
    <source>
        <dbReference type="SAM" id="MobiDB-lite"/>
    </source>
</evidence>
<reference evidence="7" key="2">
    <citation type="submission" date="2024-07" db="EMBL/GenBank/DDBJ databases">
        <title>Pseudomonas strain that inhibits Aeromonas fish pathogens.</title>
        <authorList>
            <person name="Wildschutte H."/>
        </authorList>
    </citation>
    <scope>NUCLEOTIDE SEQUENCE [LARGE SCALE GENOMIC DNA]</scope>
    <source>
        <strain evidence="7">n60</strain>
    </source>
</reference>
<dbReference type="EMBL" id="JALXTC010000065">
    <property type="protein sequence ID" value="MCT2118553.1"/>
    <property type="molecule type" value="Genomic_DNA"/>
</dbReference>
<dbReference type="Pfam" id="PF00440">
    <property type="entry name" value="TetR_N"/>
    <property type="match status" value="1"/>
</dbReference>
<evidence type="ECO:0000313" key="5">
    <source>
        <dbReference type="EMBL" id="MEX6463178.1"/>
    </source>
</evidence>
<gene>
    <name evidence="5" type="ORF">AB6N35_02240</name>
    <name evidence="4" type="ORF">M3D93_12465</name>
</gene>
<sequence length="250" mass="26985">MERTNEVPDDAGANGASQTRDAKTAMIEIAEKLIGERGLDRVSMRDVATAAGQRNNSAVQYHFGGRDGLIRQVLRRRLTALDSVRQQRLAEIDEHGLGTDLASLVRVLFEPIVELLRASPDATHYARFLQRVGPVMGPEAPEVRLRTATDDVVVRLIDVCSHLPRRVAFERIDLATQMFTGALAVYEDRRDASSTVVNTDFEKVVAHLYDMIEAALRAGQGSAGQGASGQGSAALGSHVANAAEAEVGGR</sequence>
<name>A0AAW5QC33_9ACTN</name>
<dbReference type="InterPro" id="IPR009057">
    <property type="entry name" value="Homeodomain-like_sf"/>
</dbReference>
<protein>
    <submittedName>
        <fullName evidence="4">TetR/AcrR family transcriptional regulator</fullName>
    </submittedName>
</protein>
<evidence type="ECO:0000259" key="3">
    <source>
        <dbReference type="Pfam" id="PF00440"/>
    </source>
</evidence>
<accession>A0AAW5QC33</accession>
<reference evidence="4" key="1">
    <citation type="submission" date="2022-04" db="EMBL/GenBank/DDBJ databases">
        <title>Human microbiome associated bacterial genomes.</title>
        <authorList>
            <person name="Sandstrom S."/>
            <person name="Salamzade R."/>
            <person name="Kalan L.R."/>
        </authorList>
    </citation>
    <scope>NUCLEOTIDE SEQUENCE</scope>
    <source>
        <strain evidence="4">P3-SID1762</strain>
    </source>
</reference>
<dbReference type="AlphaFoldDB" id="A0AAW5QC33"/>
<dbReference type="Gene3D" id="1.10.357.10">
    <property type="entry name" value="Tetracycline Repressor, domain 2"/>
    <property type="match status" value="1"/>
</dbReference>
<comment type="caution">
    <text evidence="4">The sequence shown here is derived from an EMBL/GenBank/DDBJ whole genome shotgun (WGS) entry which is preliminary data.</text>
</comment>
<dbReference type="GO" id="GO:0003700">
    <property type="term" value="F:DNA-binding transcription factor activity"/>
    <property type="evidence" value="ECO:0007669"/>
    <property type="project" value="TreeGrafter"/>
</dbReference>
<dbReference type="SUPFAM" id="SSF46689">
    <property type="entry name" value="Homeodomain-like"/>
    <property type="match status" value="1"/>
</dbReference>
<evidence type="ECO:0000313" key="4">
    <source>
        <dbReference type="EMBL" id="MCT2118553.1"/>
    </source>
</evidence>
<dbReference type="InterPro" id="IPR050109">
    <property type="entry name" value="HTH-type_TetR-like_transc_reg"/>
</dbReference>
<dbReference type="InterPro" id="IPR001647">
    <property type="entry name" value="HTH_TetR"/>
</dbReference>